<dbReference type="GO" id="GO:0022857">
    <property type="term" value="F:transmembrane transporter activity"/>
    <property type="evidence" value="ECO:0007669"/>
    <property type="project" value="TreeGrafter"/>
</dbReference>
<evidence type="ECO:0000256" key="3">
    <source>
        <dbReference type="ARBA" id="ARBA00022692"/>
    </source>
</evidence>
<evidence type="ECO:0000256" key="1">
    <source>
        <dbReference type="ARBA" id="ARBA00004651"/>
    </source>
</evidence>
<dbReference type="InterPro" id="IPR050250">
    <property type="entry name" value="Macrolide_Exporter_MacB"/>
</dbReference>
<reference evidence="10 11" key="1">
    <citation type="submission" date="2018-09" db="EMBL/GenBank/DDBJ databases">
        <title>Genome sequencing of strain 2DFW10M-5.</title>
        <authorList>
            <person name="Heo J."/>
            <person name="Kim S.-J."/>
            <person name="Kwon S.-W."/>
        </authorList>
    </citation>
    <scope>NUCLEOTIDE SEQUENCE [LARGE SCALE GENOMIC DNA]</scope>
    <source>
        <strain evidence="10 11">2DFW10M-5</strain>
    </source>
</reference>
<feature type="domain" description="MacB-like periplasmic core" evidence="9">
    <location>
        <begin position="26"/>
        <end position="210"/>
    </location>
</feature>
<feature type="transmembrane region" description="Helical" evidence="7">
    <location>
        <begin position="324"/>
        <end position="351"/>
    </location>
</feature>
<keyword evidence="5 7" id="KW-0472">Membrane</keyword>
<dbReference type="Proteomes" id="UP000275069">
    <property type="component" value="Chromosome"/>
</dbReference>
<dbReference type="InterPro" id="IPR003838">
    <property type="entry name" value="ABC3_permease_C"/>
</dbReference>
<dbReference type="RefSeq" id="WP_120789719.1">
    <property type="nucleotide sequence ID" value="NZ_CP032624.1"/>
</dbReference>
<dbReference type="PANTHER" id="PTHR30572:SF4">
    <property type="entry name" value="ABC TRANSPORTER PERMEASE YTRF"/>
    <property type="match status" value="1"/>
</dbReference>
<name>A0A387BT00_9MICO</name>
<dbReference type="InterPro" id="IPR025857">
    <property type="entry name" value="MacB_PCD"/>
</dbReference>
<dbReference type="KEGG" id="gry:D7I44_12040"/>
<feature type="transmembrane region" description="Helical" evidence="7">
    <location>
        <begin position="371"/>
        <end position="399"/>
    </location>
</feature>
<organism evidence="10 11">
    <name type="scientific">Gryllotalpicola protaetiae</name>
    <dbReference type="NCBI Taxonomy" id="2419771"/>
    <lineage>
        <taxon>Bacteria</taxon>
        <taxon>Bacillati</taxon>
        <taxon>Actinomycetota</taxon>
        <taxon>Actinomycetes</taxon>
        <taxon>Micrococcales</taxon>
        <taxon>Microbacteriaceae</taxon>
        <taxon>Gryllotalpicola</taxon>
    </lineage>
</organism>
<dbReference type="Pfam" id="PF12704">
    <property type="entry name" value="MacB_PCD"/>
    <property type="match status" value="1"/>
</dbReference>
<evidence type="ECO:0000256" key="4">
    <source>
        <dbReference type="ARBA" id="ARBA00022989"/>
    </source>
</evidence>
<keyword evidence="11" id="KW-1185">Reference proteome</keyword>
<keyword evidence="2" id="KW-1003">Cell membrane</keyword>
<gene>
    <name evidence="10" type="ORF">D7I44_12040</name>
</gene>
<keyword evidence="3 7" id="KW-0812">Transmembrane</keyword>
<dbReference type="AlphaFoldDB" id="A0A387BT00"/>
<dbReference type="OrthoDB" id="3510103at2"/>
<protein>
    <submittedName>
        <fullName evidence="10">ABC transporter permease</fullName>
    </submittedName>
</protein>
<evidence type="ECO:0000256" key="7">
    <source>
        <dbReference type="SAM" id="Phobius"/>
    </source>
</evidence>
<accession>A0A387BT00</accession>
<comment type="similarity">
    <text evidence="6">Belongs to the ABC-4 integral membrane protein family.</text>
</comment>
<evidence type="ECO:0000256" key="6">
    <source>
        <dbReference type="ARBA" id="ARBA00038076"/>
    </source>
</evidence>
<dbReference type="Pfam" id="PF02687">
    <property type="entry name" value="FtsX"/>
    <property type="match status" value="1"/>
</dbReference>
<evidence type="ECO:0000259" key="9">
    <source>
        <dbReference type="Pfam" id="PF12704"/>
    </source>
</evidence>
<evidence type="ECO:0000259" key="8">
    <source>
        <dbReference type="Pfam" id="PF02687"/>
    </source>
</evidence>
<evidence type="ECO:0000256" key="5">
    <source>
        <dbReference type="ARBA" id="ARBA00023136"/>
    </source>
</evidence>
<dbReference type="PANTHER" id="PTHR30572">
    <property type="entry name" value="MEMBRANE COMPONENT OF TRANSPORTER-RELATED"/>
    <property type="match status" value="1"/>
</dbReference>
<evidence type="ECO:0000256" key="2">
    <source>
        <dbReference type="ARBA" id="ARBA00022475"/>
    </source>
</evidence>
<evidence type="ECO:0000313" key="11">
    <source>
        <dbReference type="Proteomes" id="UP000275069"/>
    </source>
</evidence>
<feature type="transmembrane region" description="Helical" evidence="7">
    <location>
        <begin position="25"/>
        <end position="49"/>
    </location>
</feature>
<dbReference type="GO" id="GO:0005886">
    <property type="term" value="C:plasma membrane"/>
    <property type="evidence" value="ECO:0007669"/>
    <property type="project" value="UniProtKB-SubCell"/>
</dbReference>
<proteinExistence type="inferred from homology"/>
<feature type="transmembrane region" description="Helical" evidence="7">
    <location>
        <begin position="283"/>
        <end position="304"/>
    </location>
</feature>
<comment type="subcellular location">
    <subcellularLocation>
        <location evidence="1">Cell membrane</location>
        <topology evidence="1">Multi-pass membrane protein</topology>
    </subcellularLocation>
</comment>
<dbReference type="EMBL" id="CP032624">
    <property type="protein sequence ID" value="AYG04189.1"/>
    <property type="molecule type" value="Genomic_DNA"/>
</dbReference>
<feature type="domain" description="ABC3 transporter permease C-terminal" evidence="8">
    <location>
        <begin position="284"/>
        <end position="401"/>
    </location>
</feature>
<evidence type="ECO:0000313" key="10">
    <source>
        <dbReference type="EMBL" id="AYG04189.1"/>
    </source>
</evidence>
<keyword evidence="4 7" id="KW-1133">Transmembrane helix</keyword>
<sequence>MRAITGPISVLVEAWAEFRVYRARVLMSIIGVAVAIMALTAIAAISAVAQQAVVEDMERGSGRPAMLSINPPYTDDGNPAVPVTAFDAQVRNELKRYDIRYWSRQGSPQITLRGLPDDVYLQSSTVDAAYGTMFRTRMVEGSWFSAQDSRRLVPAVVINEGLWKVLGSPDLRTHPVVHLSSPTAIDAVVVGVASGGDAHYTQLWMLYDAYTALVPADSPTQDGNQVSYLAWVPPHHASALSQRLGADLSRAAGDGMTVDVGRQDYQSGGGSDPLLFVKVVGGAAAGLILLLGALGLLNISMVTVRARIREIGIRRSFGATAGRVFAGVMMESVVATAVAGIVGVMAAILALENPLVSGFLRRQGLQDIPAFPLSAAALGLLVAIGVGALAGLLPALVAVRVKPIDAIRY</sequence>